<comment type="similarity">
    <text evidence="2">Belongs to the patched family.</text>
</comment>
<proteinExistence type="inferred from homology"/>
<feature type="transmembrane region" description="Helical" evidence="7">
    <location>
        <begin position="741"/>
        <end position="766"/>
    </location>
</feature>
<feature type="transmembrane region" description="Helical" evidence="7">
    <location>
        <begin position="251"/>
        <end position="271"/>
    </location>
</feature>
<evidence type="ECO:0000256" key="5">
    <source>
        <dbReference type="ARBA" id="ARBA00023136"/>
    </source>
</evidence>
<evidence type="ECO:0000259" key="8">
    <source>
        <dbReference type="PROSITE" id="PS50156"/>
    </source>
</evidence>
<dbReference type="InterPro" id="IPR003392">
    <property type="entry name" value="PTHD_SSD"/>
</dbReference>
<gene>
    <name evidence="9" type="ORF">QR680_000996</name>
</gene>
<evidence type="ECO:0000256" key="3">
    <source>
        <dbReference type="ARBA" id="ARBA00022692"/>
    </source>
</evidence>
<feature type="transmembrane region" description="Helical" evidence="7">
    <location>
        <begin position="689"/>
        <end position="709"/>
    </location>
</feature>
<feature type="transmembrane region" description="Helical" evidence="7">
    <location>
        <begin position="283"/>
        <end position="305"/>
    </location>
</feature>
<dbReference type="GO" id="GO:0006897">
    <property type="term" value="P:endocytosis"/>
    <property type="evidence" value="ECO:0007669"/>
    <property type="project" value="TreeGrafter"/>
</dbReference>
<feature type="transmembrane region" description="Helical" evidence="7">
    <location>
        <begin position="840"/>
        <end position="862"/>
    </location>
</feature>
<keyword evidence="10" id="KW-1185">Reference proteome</keyword>
<keyword evidence="6" id="KW-0325">Glycoprotein</keyword>
<feature type="transmembrane region" description="Helical" evidence="7">
    <location>
        <begin position="807"/>
        <end position="834"/>
    </location>
</feature>
<keyword evidence="4 7" id="KW-1133">Transmembrane helix</keyword>
<dbReference type="Pfam" id="PF02460">
    <property type="entry name" value="Patched"/>
    <property type="match status" value="1"/>
</dbReference>
<dbReference type="PANTHER" id="PTHR10796:SF103">
    <property type="entry name" value="SSD DOMAIN-CONTAINING PROTEIN"/>
    <property type="match status" value="1"/>
</dbReference>
<dbReference type="GO" id="GO:0005886">
    <property type="term" value="C:plasma membrane"/>
    <property type="evidence" value="ECO:0007669"/>
    <property type="project" value="TreeGrafter"/>
</dbReference>
<dbReference type="PANTHER" id="PTHR10796">
    <property type="entry name" value="PATCHED-RELATED"/>
    <property type="match status" value="1"/>
</dbReference>
<dbReference type="InterPro" id="IPR000731">
    <property type="entry name" value="SSD"/>
</dbReference>
<evidence type="ECO:0000256" key="4">
    <source>
        <dbReference type="ARBA" id="ARBA00022989"/>
    </source>
</evidence>
<evidence type="ECO:0000256" key="7">
    <source>
        <dbReference type="SAM" id="Phobius"/>
    </source>
</evidence>
<dbReference type="GO" id="GO:0022857">
    <property type="term" value="F:transmembrane transporter activity"/>
    <property type="evidence" value="ECO:0007669"/>
    <property type="project" value="InterPro"/>
</dbReference>
<feature type="transmembrane region" description="Helical" evidence="7">
    <location>
        <begin position="714"/>
        <end position="735"/>
    </location>
</feature>
<comment type="subcellular location">
    <subcellularLocation>
        <location evidence="1">Membrane</location>
        <topology evidence="1">Multi-pass membrane protein</topology>
    </subcellularLocation>
</comment>
<dbReference type="Proteomes" id="UP001175271">
    <property type="component" value="Unassembled WGS sequence"/>
</dbReference>
<name>A0AA39LF58_9BILA</name>
<keyword evidence="3 7" id="KW-0812">Transmembrane</keyword>
<keyword evidence="5 7" id="KW-0472">Membrane</keyword>
<reference evidence="9" key="1">
    <citation type="submission" date="2023-06" db="EMBL/GenBank/DDBJ databases">
        <title>Genomic analysis of the entomopathogenic nematode Steinernema hermaphroditum.</title>
        <authorList>
            <person name="Schwarz E.M."/>
            <person name="Heppert J.K."/>
            <person name="Baniya A."/>
            <person name="Schwartz H.T."/>
            <person name="Tan C.-H."/>
            <person name="Antoshechkin I."/>
            <person name="Sternberg P.W."/>
            <person name="Goodrich-Blair H."/>
            <person name="Dillman A.R."/>
        </authorList>
    </citation>
    <scope>NUCLEOTIDE SEQUENCE</scope>
    <source>
        <strain evidence="9">PS9179</strain>
        <tissue evidence="9">Whole animal</tissue>
    </source>
</reference>
<sequence length="877" mass="99528">MRPLEKFYDAYGRLLARHPFPFLIIPVIITVVSSYGIQYFHSQDDIWDIYSPLNALSRTEEKALEKFEYASSANHYRIQILVDRKDGGSLMNTQDLLDIGSLHKLITDNVTASDGMKTYWYREMCGVYCNESNSIIVGFLQAVVESGGESANLMLTYPNAQALQNQIFVGYSIGNLHYSTKNPELVDGFKLLVLHYMVDLRLPMGRTLSRDFETKLRNLFGRATQESATLNYALLSRNRELEEQREITVVAVPYLGVTGLVLTGFMLITLVNVPLYTSQHVEAIFGVISPGMALWTSGGMLWWFGYPFSNILTVVPFLVITIGIDDAFLILAGWRHSSEEKDFEKRMGLSLAKSGASVTVTSITDVLCFAVGLVSNLPVVRLFCLYTSIALAIDFIYQVTFFSAIVVYCGKRQMAIGSEKSYQSRNASLKRTEPSLTEMDIFTKIKGKMLTIANTAEFPSDGKQKERRGALLLFVDWLHAAPVRILILTLFIIHICASTYLCTKVNTDFDMENLYLKRSPLTEISRKMQKFVLEESFVVNFALDSMPSFEDPAVRERFAMMIHDLENIPIYGMGDKGTTLWTKEYELAISFWGEDDSLWKPDELLKNYKEYGLDRKFLTTRMDEQQNEVIDGFFWWITYHNMQSFLDVQKMMDKRRAILAKHAHEFNVSSHHPLEKVPTESAASAPENFVQTAVSAIILMSFLVFLFVLDLNAIISVVMSIISICSGTVGYLHLWGVHLDAVSLISMLMSIGFSVDYSAHICYHFFTHVKDAEEDNMGTDVEQTQTQKRPKKDRSSRARLEDTFKGVGWPVIQSGLSTVLGMIPLVLVQAYVVAVFWKTIILVTLLGMFHALFLLPVLFLCIEDVYHYIKSLYPKSR</sequence>
<feature type="transmembrane region" description="Helical" evidence="7">
    <location>
        <begin position="20"/>
        <end position="40"/>
    </location>
</feature>
<evidence type="ECO:0000256" key="6">
    <source>
        <dbReference type="ARBA" id="ARBA00023180"/>
    </source>
</evidence>
<dbReference type="SUPFAM" id="SSF82866">
    <property type="entry name" value="Multidrug efflux transporter AcrB transmembrane domain"/>
    <property type="match status" value="2"/>
</dbReference>
<feature type="domain" description="SSD" evidence="8">
    <location>
        <begin position="246"/>
        <end position="408"/>
    </location>
</feature>
<evidence type="ECO:0000313" key="10">
    <source>
        <dbReference type="Proteomes" id="UP001175271"/>
    </source>
</evidence>
<feature type="transmembrane region" description="Helical" evidence="7">
    <location>
        <begin position="386"/>
        <end position="410"/>
    </location>
</feature>
<dbReference type="PROSITE" id="PS50156">
    <property type="entry name" value="SSD"/>
    <property type="match status" value="1"/>
</dbReference>
<evidence type="ECO:0000313" key="9">
    <source>
        <dbReference type="EMBL" id="KAK0394895.1"/>
    </source>
</evidence>
<evidence type="ECO:0000256" key="2">
    <source>
        <dbReference type="ARBA" id="ARBA00005585"/>
    </source>
</evidence>
<dbReference type="GO" id="GO:0018996">
    <property type="term" value="P:molting cycle, collagen and cuticulin-based cuticle"/>
    <property type="evidence" value="ECO:0007669"/>
    <property type="project" value="TreeGrafter"/>
</dbReference>
<dbReference type="AlphaFoldDB" id="A0AA39LF58"/>
<feature type="transmembrane region" description="Helical" evidence="7">
    <location>
        <begin position="311"/>
        <end position="334"/>
    </location>
</feature>
<comment type="caution">
    <text evidence="9">The sequence shown here is derived from an EMBL/GenBank/DDBJ whole genome shotgun (WGS) entry which is preliminary data.</text>
</comment>
<dbReference type="Gene3D" id="1.20.1640.10">
    <property type="entry name" value="Multidrug efflux transporter AcrB transmembrane domain"/>
    <property type="match status" value="2"/>
</dbReference>
<feature type="transmembrane region" description="Helical" evidence="7">
    <location>
        <begin position="470"/>
        <end position="493"/>
    </location>
</feature>
<feature type="transmembrane region" description="Helical" evidence="7">
    <location>
        <begin position="355"/>
        <end position="374"/>
    </location>
</feature>
<accession>A0AA39LF58</accession>
<organism evidence="9 10">
    <name type="scientific">Steinernema hermaphroditum</name>
    <dbReference type="NCBI Taxonomy" id="289476"/>
    <lineage>
        <taxon>Eukaryota</taxon>
        <taxon>Metazoa</taxon>
        <taxon>Ecdysozoa</taxon>
        <taxon>Nematoda</taxon>
        <taxon>Chromadorea</taxon>
        <taxon>Rhabditida</taxon>
        <taxon>Tylenchina</taxon>
        <taxon>Panagrolaimomorpha</taxon>
        <taxon>Strongyloidoidea</taxon>
        <taxon>Steinernematidae</taxon>
        <taxon>Steinernema</taxon>
    </lineage>
</organism>
<dbReference type="EMBL" id="JAUCMV010000005">
    <property type="protein sequence ID" value="KAK0394895.1"/>
    <property type="molecule type" value="Genomic_DNA"/>
</dbReference>
<dbReference type="Pfam" id="PF00873">
    <property type="entry name" value="ACR_tran"/>
    <property type="match status" value="1"/>
</dbReference>
<dbReference type="InterPro" id="IPR001036">
    <property type="entry name" value="Acrflvin-R"/>
</dbReference>
<dbReference type="InterPro" id="IPR051697">
    <property type="entry name" value="Patched_domain-protein"/>
</dbReference>
<protein>
    <recommendedName>
        <fullName evidence="8">SSD domain-containing protein</fullName>
    </recommendedName>
</protein>
<evidence type="ECO:0000256" key="1">
    <source>
        <dbReference type="ARBA" id="ARBA00004141"/>
    </source>
</evidence>
<dbReference type="GO" id="GO:0030659">
    <property type="term" value="C:cytoplasmic vesicle membrane"/>
    <property type="evidence" value="ECO:0007669"/>
    <property type="project" value="TreeGrafter"/>
</dbReference>